<evidence type="ECO:0000313" key="2">
    <source>
        <dbReference type="Proteomes" id="UP000231896"/>
    </source>
</evidence>
<gene>
    <name evidence="1" type="ORF">EMELA_v1c05770</name>
</gene>
<protein>
    <submittedName>
        <fullName evidence="1">Uncharacterized protein</fullName>
    </submittedName>
</protein>
<organism evidence="1 2">
    <name type="scientific">Mesoplasma melaleucae</name>
    <dbReference type="NCBI Taxonomy" id="81459"/>
    <lineage>
        <taxon>Bacteria</taxon>
        <taxon>Bacillati</taxon>
        <taxon>Mycoplasmatota</taxon>
        <taxon>Mollicutes</taxon>
        <taxon>Entomoplasmatales</taxon>
        <taxon>Entomoplasmataceae</taxon>
        <taxon>Mesoplasma</taxon>
    </lineage>
</organism>
<dbReference type="KEGG" id="eml:EMELA_v1c05770"/>
<dbReference type="Proteomes" id="UP000231896">
    <property type="component" value="Chromosome"/>
</dbReference>
<accession>A0A2K8NWJ2</accession>
<dbReference type="AlphaFoldDB" id="A0A2K8NWJ2"/>
<keyword evidence="2" id="KW-1185">Reference proteome</keyword>
<evidence type="ECO:0000313" key="1">
    <source>
        <dbReference type="EMBL" id="ATZ18104.1"/>
    </source>
</evidence>
<name>A0A2K8NWJ2_9MOLU</name>
<reference evidence="1 2" key="1">
    <citation type="submission" date="2017-11" db="EMBL/GenBank/DDBJ databases">
        <title>Genome sequence of Entomoplasma melaleucae M1 (ATCC 49191).</title>
        <authorList>
            <person name="Lo W.-S."/>
            <person name="Gasparich G.E."/>
            <person name="Kuo C.-H."/>
        </authorList>
    </citation>
    <scope>NUCLEOTIDE SEQUENCE [LARGE SCALE GENOMIC DNA]</scope>
    <source>
        <strain evidence="1 2">M1</strain>
    </source>
</reference>
<proteinExistence type="predicted"/>
<dbReference type="RefSeq" id="WP_028124492.1">
    <property type="nucleotide sequence ID" value="NZ_CP024964.1"/>
</dbReference>
<sequence>MFFGVDYQNDALANIVAANQFFLGSNSNVKVSPYDETDHTNWEIKRNVPVEVMYVIYTLWLELF</sequence>
<dbReference type="EMBL" id="CP024964">
    <property type="protein sequence ID" value="ATZ18104.1"/>
    <property type="molecule type" value="Genomic_DNA"/>
</dbReference>